<evidence type="ECO:0000256" key="1">
    <source>
        <dbReference type="SAM" id="Phobius"/>
    </source>
</evidence>
<gene>
    <name evidence="2" type="ORF">FIA58_000670</name>
</gene>
<reference evidence="2 3" key="2">
    <citation type="submission" date="2020-02" db="EMBL/GenBank/DDBJ databases">
        <title>Flavobacterium profundi sp. nov., isolated from a deep-sea seamount.</title>
        <authorList>
            <person name="Zhang D.-C."/>
        </authorList>
    </citation>
    <scope>NUCLEOTIDE SEQUENCE [LARGE SCALE GENOMIC DNA]</scope>
    <source>
        <strain evidence="2 3">EC11</strain>
    </source>
</reference>
<protein>
    <submittedName>
        <fullName evidence="2">Uncharacterized protein</fullName>
    </submittedName>
</protein>
<evidence type="ECO:0000313" key="2">
    <source>
        <dbReference type="EMBL" id="NHN24175.1"/>
    </source>
</evidence>
<dbReference type="Proteomes" id="UP000817854">
    <property type="component" value="Unassembled WGS sequence"/>
</dbReference>
<keyword evidence="1" id="KW-0472">Membrane</keyword>
<organism evidence="2 3">
    <name type="scientific">Flavobacterium jejuense</name>
    <dbReference type="NCBI Taxonomy" id="1544455"/>
    <lineage>
        <taxon>Bacteria</taxon>
        <taxon>Pseudomonadati</taxon>
        <taxon>Bacteroidota</taxon>
        <taxon>Flavobacteriia</taxon>
        <taxon>Flavobacteriales</taxon>
        <taxon>Flavobacteriaceae</taxon>
        <taxon>Flavobacterium</taxon>
    </lineage>
</organism>
<comment type="caution">
    <text evidence="2">The sequence shown here is derived from an EMBL/GenBank/DDBJ whole genome shotgun (WGS) entry which is preliminary data.</text>
</comment>
<name>A0ABX0IMC7_9FLAO</name>
<feature type="transmembrane region" description="Helical" evidence="1">
    <location>
        <begin position="20"/>
        <end position="42"/>
    </location>
</feature>
<sequence length="67" mass="7639">MILLVVVNNLLLGKHDQDDSSFLIGYYIGTLIGLFVMSWPTYKFFRFGGKLIAKSKVKDEIKEIGKE</sequence>
<proteinExistence type="predicted"/>
<keyword evidence="3" id="KW-1185">Reference proteome</keyword>
<accession>A0ABX0IMC7</accession>
<reference evidence="3" key="1">
    <citation type="submission" date="2019-05" db="EMBL/GenBank/DDBJ databases">
        <title>Flavobacterium profundi sp. nov., isolated from a deep-sea seamount.</title>
        <authorList>
            <person name="Zhang D.-C."/>
        </authorList>
    </citation>
    <scope>NUCLEOTIDE SEQUENCE [LARGE SCALE GENOMIC DNA]</scope>
    <source>
        <strain evidence="3">EC11</strain>
    </source>
</reference>
<dbReference type="EMBL" id="VEVQ02000001">
    <property type="protein sequence ID" value="NHN24175.1"/>
    <property type="molecule type" value="Genomic_DNA"/>
</dbReference>
<evidence type="ECO:0000313" key="3">
    <source>
        <dbReference type="Proteomes" id="UP000817854"/>
    </source>
</evidence>
<keyword evidence="1" id="KW-1133">Transmembrane helix</keyword>
<dbReference type="RefSeq" id="WP_140958976.1">
    <property type="nucleotide sequence ID" value="NZ_VEVQ02000001.1"/>
</dbReference>
<keyword evidence="1" id="KW-0812">Transmembrane</keyword>